<dbReference type="PROSITE" id="PS50977">
    <property type="entry name" value="HTH_TETR_2"/>
    <property type="match status" value="1"/>
</dbReference>
<comment type="caution">
    <text evidence="6">The sequence shown here is derived from an EMBL/GenBank/DDBJ whole genome shotgun (WGS) entry which is preliminary data.</text>
</comment>
<dbReference type="Pfam" id="PF00440">
    <property type="entry name" value="TetR_N"/>
    <property type="match status" value="1"/>
</dbReference>
<dbReference type="SUPFAM" id="SSF46689">
    <property type="entry name" value="Homeodomain-like"/>
    <property type="match status" value="1"/>
</dbReference>
<dbReference type="EMBL" id="JAEQBW010000009">
    <property type="protein sequence ID" value="MBK6266575.1"/>
    <property type="molecule type" value="Genomic_DNA"/>
</dbReference>
<keyword evidence="1" id="KW-0805">Transcription regulation</keyword>
<sequence>MRNTESTKEKILSVSAGLFNVQGFKATSLSDITTATGLTKGAIYRHFADKNDLEEKSFVYISLLIQKEFSRVIKNENNAPDKLRAICHFFLNYIHSPIIQGGCPILNAGVESDDTKPFLNQKVIELLDSLQFALQKIIQKGIEYGQIKKNTDPLSFSTVFIAALEGGVLLSKLRKQHTDIKRVIAHLQLQIDLISN</sequence>
<evidence type="ECO:0000256" key="3">
    <source>
        <dbReference type="ARBA" id="ARBA00023163"/>
    </source>
</evidence>
<evidence type="ECO:0000256" key="2">
    <source>
        <dbReference type="ARBA" id="ARBA00023125"/>
    </source>
</evidence>
<gene>
    <name evidence="6" type="ORF">JKA74_16130</name>
</gene>
<dbReference type="Gene3D" id="1.10.357.10">
    <property type="entry name" value="Tetracycline Repressor, domain 2"/>
    <property type="match status" value="1"/>
</dbReference>
<dbReference type="InterPro" id="IPR023772">
    <property type="entry name" value="DNA-bd_HTH_TetR-type_CS"/>
</dbReference>
<dbReference type="Pfam" id="PF16925">
    <property type="entry name" value="TetR_C_13"/>
    <property type="match status" value="1"/>
</dbReference>
<reference evidence="6" key="1">
    <citation type="submission" date="2021-01" db="EMBL/GenBank/DDBJ databases">
        <title>Marivirga aurantiaca sp. nov., isolated from intertidal surface sediments.</title>
        <authorList>
            <person name="Zhang M."/>
        </authorList>
    </citation>
    <scope>NUCLEOTIDE SEQUENCE</scope>
    <source>
        <strain evidence="6">S37H4</strain>
    </source>
</reference>
<dbReference type="AlphaFoldDB" id="A0A935CAG1"/>
<evidence type="ECO:0000256" key="4">
    <source>
        <dbReference type="PROSITE-ProRule" id="PRU00335"/>
    </source>
</evidence>
<feature type="domain" description="HTH tetR-type" evidence="5">
    <location>
        <begin position="5"/>
        <end position="65"/>
    </location>
</feature>
<dbReference type="GO" id="GO:0003677">
    <property type="term" value="F:DNA binding"/>
    <property type="evidence" value="ECO:0007669"/>
    <property type="project" value="UniProtKB-UniRule"/>
</dbReference>
<proteinExistence type="predicted"/>
<organism evidence="6 7">
    <name type="scientific">Marivirga aurantiaca</name>
    <dbReference type="NCBI Taxonomy" id="2802615"/>
    <lineage>
        <taxon>Bacteria</taxon>
        <taxon>Pseudomonadati</taxon>
        <taxon>Bacteroidota</taxon>
        <taxon>Cytophagia</taxon>
        <taxon>Cytophagales</taxon>
        <taxon>Marivirgaceae</taxon>
        <taxon>Marivirga</taxon>
    </lineage>
</organism>
<evidence type="ECO:0000313" key="7">
    <source>
        <dbReference type="Proteomes" id="UP000611723"/>
    </source>
</evidence>
<dbReference type="PROSITE" id="PS01081">
    <property type="entry name" value="HTH_TETR_1"/>
    <property type="match status" value="1"/>
</dbReference>
<dbReference type="InterPro" id="IPR036271">
    <property type="entry name" value="Tet_transcr_reg_TetR-rel_C_sf"/>
</dbReference>
<dbReference type="SUPFAM" id="SSF48498">
    <property type="entry name" value="Tetracyclin repressor-like, C-terminal domain"/>
    <property type="match status" value="1"/>
</dbReference>
<evidence type="ECO:0000256" key="1">
    <source>
        <dbReference type="ARBA" id="ARBA00023015"/>
    </source>
</evidence>
<keyword evidence="7" id="KW-1185">Reference proteome</keyword>
<dbReference type="RefSeq" id="WP_201432259.1">
    <property type="nucleotide sequence ID" value="NZ_JAEQBW010000009.1"/>
</dbReference>
<evidence type="ECO:0000313" key="6">
    <source>
        <dbReference type="EMBL" id="MBK6266575.1"/>
    </source>
</evidence>
<dbReference type="InterPro" id="IPR009057">
    <property type="entry name" value="Homeodomain-like_sf"/>
</dbReference>
<dbReference type="Proteomes" id="UP000611723">
    <property type="component" value="Unassembled WGS sequence"/>
</dbReference>
<accession>A0A935CAG1</accession>
<protein>
    <submittedName>
        <fullName evidence="6">TetR/AcrR family transcriptional regulator</fullName>
    </submittedName>
</protein>
<dbReference type="PANTHER" id="PTHR47506">
    <property type="entry name" value="TRANSCRIPTIONAL REGULATORY PROTEIN"/>
    <property type="match status" value="1"/>
</dbReference>
<keyword evidence="2 4" id="KW-0238">DNA-binding</keyword>
<dbReference type="PANTHER" id="PTHR47506:SF3">
    <property type="entry name" value="HTH-TYPE TRANSCRIPTIONAL REGULATOR LMRA"/>
    <property type="match status" value="1"/>
</dbReference>
<feature type="DNA-binding region" description="H-T-H motif" evidence="4">
    <location>
        <begin position="28"/>
        <end position="47"/>
    </location>
</feature>
<dbReference type="PRINTS" id="PR00455">
    <property type="entry name" value="HTHTETR"/>
</dbReference>
<evidence type="ECO:0000259" key="5">
    <source>
        <dbReference type="PROSITE" id="PS50977"/>
    </source>
</evidence>
<dbReference type="InterPro" id="IPR001647">
    <property type="entry name" value="HTH_TetR"/>
</dbReference>
<keyword evidence="3" id="KW-0804">Transcription</keyword>
<name>A0A935CAG1_9BACT</name>
<dbReference type="InterPro" id="IPR011075">
    <property type="entry name" value="TetR_C"/>
</dbReference>